<dbReference type="InterPro" id="IPR008457">
    <property type="entry name" value="Cu-R_CopD_dom"/>
</dbReference>
<evidence type="ECO:0000256" key="5">
    <source>
        <dbReference type="ARBA" id="ARBA00022729"/>
    </source>
</evidence>
<dbReference type="OrthoDB" id="2353937at2"/>
<evidence type="ECO:0000256" key="7">
    <source>
        <dbReference type="ARBA" id="ARBA00023008"/>
    </source>
</evidence>
<evidence type="ECO:0000256" key="10">
    <source>
        <dbReference type="SAM" id="SignalP"/>
    </source>
</evidence>
<evidence type="ECO:0000259" key="11">
    <source>
        <dbReference type="Pfam" id="PF04234"/>
    </source>
</evidence>
<evidence type="ECO:0000259" key="12">
    <source>
        <dbReference type="Pfam" id="PF05425"/>
    </source>
</evidence>
<gene>
    <name evidence="13" type="ORF">BC351_15720</name>
</gene>
<keyword evidence="2" id="KW-1003">Cell membrane</keyword>
<evidence type="ECO:0000256" key="9">
    <source>
        <dbReference type="SAM" id="Phobius"/>
    </source>
</evidence>
<evidence type="ECO:0000256" key="8">
    <source>
        <dbReference type="ARBA" id="ARBA00023136"/>
    </source>
</evidence>
<feature type="transmembrane region" description="Helical" evidence="9">
    <location>
        <begin position="373"/>
        <end position="396"/>
    </location>
</feature>
<feature type="transmembrane region" description="Helical" evidence="9">
    <location>
        <begin position="304"/>
        <end position="322"/>
    </location>
</feature>
<evidence type="ECO:0000256" key="2">
    <source>
        <dbReference type="ARBA" id="ARBA00022475"/>
    </source>
</evidence>
<feature type="domain" description="Copper resistance protein D" evidence="12">
    <location>
        <begin position="335"/>
        <end position="425"/>
    </location>
</feature>
<reference evidence="14" key="1">
    <citation type="submission" date="2016-07" db="EMBL/GenBank/DDBJ databases">
        <authorList>
            <person name="Florea S."/>
            <person name="Webb J.S."/>
            <person name="Jaromczyk J."/>
            <person name="Schardl C.L."/>
        </authorList>
    </citation>
    <scope>NUCLEOTIDE SEQUENCE [LARGE SCALE GENOMIC DNA]</scope>
    <source>
        <strain evidence="14">CY1</strain>
    </source>
</reference>
<accession>A0A1V4HSZ6</accession>
<comment type="subcellular location">
    <subcellularLocation>
        <location evidence="1">Cell membrane</location>
        <topology evidence="1">Multi-pass membrane protein</topology>
    </subcellularLocation>
</comment>
<feature type="transmembrane region" description="Helical" evidence="9">
    <location>
        <begin position="239"/>
        <end position="266"/>
    </location>
</feature>
<evidence type="ECO:0000256" key="6">
    <source>
        <dbReference type="ARBA" id="ARBA00022989"/>
    </source>
</evidence>
<keyword evidence="14" id="KW-1185">Reference proteome</keyword>
<evidence type="ECO:0008006" key="15">
    <source>
        <dbReference type="Google" id="ProtNLM"/>
    </source>
</evidence>
<feature type="transmembrane region" description="Helical" evidence="9">
    <location>
        <begin position="174"/>
        <end position="192"/>
    </location>
</feature>
<feature type="transmembrane region" description="Helical" evidence="9">
    <location>
        <begin position="342"/>
        <end position="361"/>
    </location>
</feature>
<dbReference type="Pfam" id="PF05425">
    <property type="entry name" value="CopD"/>
    <property type="match status" value="1"/>
</dbReference>
<dbReference type="Pfam" id="PF04234">
    <property type="entry name" value="CopC"/>
    <property type="match status" value="1"/>
</dbReference>
<proteinExistence type="predicted"/>
<keyword evidence="7" id="KW-0186">Copper</keyword>
<comment type="caution">
    <text evidence="13">The sequence shown here is derived from an EMBL/GenBank/DDBJ whole genome shotgun (WGS) entry which is preliminary data.</text>
</comment>
<evidence type="ECO:0000256" key="4">
    <source>
        <dbReference type="ARBA" id="ARBA00022723"/>
    </source>
</evidence>
<keyword evidence="5 10" id="KW-0732">Signal</keyword>
<dbReference type="RefSeq" id="WP_079409388.1">
    <property type="nucleotide sequence ID" value="NZ_MBTG01000002.1"/>
</dbReference>
<dbReference type="EMBL" id="MBTG01000002">
    <property type="protein sequence ID" value="OPH61377.1"/>
    <property type="molecule type" value="Genomic_DNA"/>
</dbReference>
<feature type="signal peptide" evidence="10">
    <location>
        <begin position="1"/>
        <end position="44"/>
    </location>
</feature>
<dbReference type="Proteomes" id="UP000190626">
    <property type="component" value="Unassembled WGS sequence"/>
</dbReference>
<organism evidence="13 14">
    <name type="scientific">Paenibacillus ferrarius</name>
    <dbReference type="NCBI Taxonomy" id="1469647"/>
    <lineage>
        <taxon>Bacteria</taxon>
        <taxon>Bacillati</taxon>
        <taxon>Bacillota</taxon>
        <taxon>Bacilli</taxon>
        <taxon>Bacillales</taxon>
        <taxon>Paenibacillaceae</taxon>
        <taxon>Paenibacillus</taxon>
    </lineage>
</organism>
<dbReference type="GO" id="GO:0005886">
    <property type="term" value="C:plasma membrane"/>
    <property type="evidence" value="ECO:0007669"/>
    <property type="project" value="UniProtKB-SubCell"/>
</dbReference>
<dbReference type="PANTHER" id="PTHR34820:SF4">
    <property type="entry name" value="INNER MEMBRANE PROTEIN YEBZ"/>
    <property type="match status" value="1"/>
</dbReference>
<sequence length="553" mass="61590">MLIFKKFKRRASMRSLFAPAMLMCMLALMLSSVVLVPQSASAHASLVQAVPESGSKLENSPPQVAVTFNESLDAGLFYIKVFNHDGNEVTSNKARLNKEQTGVELDLPKLSEGVYLISYHVISADGHPVGGSYPITIGNPPQEDTLDLPSAHAGHEHGSGPLTTKVLLQYASRGLWYFMILAMTGWIIWLRLPGVIGAEARKSLSSWTLNLQRAHLVALLLLIFTHVEDLLGGGGINELWQLFSATNIGIAWVLLLVLSFLGFALAGRFRWFDFLWPLSLLAVKSFSGHAASFSPLWATIGLDFIHLLGAALWVGGLVLLYVKWRQKSPELSVYMQKFSNMALISIIVLTLSGSASVLLFLPNLHYLLYSSWGILLLVKTGAVVLVMILGLVIRLYMRQKKAERSFLWVRLDLTLMIVIIMLVGIITYVAPIPENEPLQWHQMGEKVHVSADITPKIQGTNSFVAKVFLPENSGKPKQVLMILHYTDDAEIAPINVPLTLYVDKTEEESYGFAKFSYKAEGAYLPFRGNWDLEMRVMDPEDNETVYHKTFIVY</sequence>
<feature type="domain" description="CopC" evidence="11">
    <location>
        <begin position="43"/>
        <end position="136"/>
    </location>
</feature>
<keyword evidence="4" id="KW-0479">Metal-binding</keyword>
<dbReference type="InterPro" id="IPR014755">
    <property type="entry name" value="Cu-Rt/internalin_Ig-like"/>
</dbReference>
<evidence type="ECO:0000313" key="14">
    <source>
        <dbReference type="Proteomes" id="UP000190626"/>
    </source>
</evidence>
<feature type="transmembrane region" description="Helical" evidence="9">
    <location>
        <begin position="204"/>
        <end position="227"/>
    </location>
</feature>
<evidence type="ECO:0000256" key="1">
    <source>
        <dbReference type="ARBA" id="ARBA00004651"/>
    </source>
</evidence>
<dbReference type="InterPro" id="IPR014756">
    <property type="entry name" value="Ig_E-set"/>
</dbReference>
<dbReference type="InterPro" id="IPR032694">
    <property type="entry name" value="CopC/D"/>
</dbReference>
<keyword evidence="6 9" id="KW-1133">Transmembrane helix</keyword>
<keyword evidence="8 9" id="KW-0472">Membrane</keyword>
<dbReference type="GO" id="GO:0005507">
    <property type="term" value="F:copper ion binding"/>
    <property type="evidence" value="ECO:0007669"/>
    <property type="project" value="InterPro"/>
</dbReference>
<evidence type="ECO:0000256" key="3">
    <source>
        <dbReference type="ARBA" id="ARBA00022692"/>
    </source>
</evidence>
<feature type="chain" id="PRO_5039011820" description="Copper resistance protein CopC" evidence="10">
    <location>
        <begin position="45"/>
        <end position="553"/>
    </location>
</feature>
<dbReference type="GO" id="GO:0042597">
    <property type="term" value="C:periplasmic space"/>
    <property type="evidence" value="ECO:0007669"/>
    <property type="project" value="InterPro"/>
</dbReference>
<dbReference type="GO" id="GO:0046688">
    <property type="term" value="P:response to copper ion"/>
    <property type="evidence" value="ECO:0007669"/>
    <property type="project" value="InterPro"/>
</dbReference>
<dbReference type="GO" id="GO:0006825">
    <property type="term" value="P:copper ion transport"/>
    <property type="evidence" value="ECO:0007669"/>
    <property type="project" value="InterPro"/>
</dbReference>
<keyword evidence="3 9" id="KW-0812">Transmembrane</keyword>
<dbReference type="Gene3D" id="2.60.40.1220">
    <property type="match status" value="1"/>
</dbReference>
<dbReference type="SUPFAM" id="SSF81296">
    <property type="entry name" value="E set domains"/>
    <property type="match status" value="1"/>
</dbReference>
<name>A0A1V4HSZ6_9BACL</name>
<dbReference type="PANTHER" id="PTHR34820">
    <property type="entry name" value="INNER MEMBRANE PROTEIN YEBZ"/>
    <property type="match status" value="1"/>
</dbReference>
<dbReference type="InterPro" id="IPR007348">
    <property type="entry name" value="CopC_dom"/>
</dbReference>
<protein>
    <recommendedName>
        <fullName evidence="15">Copper resistance protein CopC</fullName>
    </recommendedName>
</protein>
<evidence type="ECO:0000313" key="13">
    <source>
        <dbReference type="EMBL" id="OPH61377.1"/>
    </source>
</evidence>
<dbReference type="STRING" id="1469647.BC351_15720"/>
<dbReference type="AlphaFoldDB" id="A0A1V4HSZ6"/>
<feature type="transmembrane region" description="Helical" evidence="9">
    <location>
        <begin position="408"/>
        <end position="430"/>
    </location>
</feature>